<protein>
    <submittedName>
        <fullName evidence="1">Uncharacterized protein</fullName>
    </submittedName>
</protein>
<sequence>MFSSISGVLGLPGLANYAAANSFIDGLAYLRHAQGLPATSVAYGMWAGDGMATTLVSTTRAHLSQLGLGSLEGEHGLKLFEQAVQKGRELTVAADLDLERLKAYYEEQGGIPTVLRSLLSQTKVKKSANRAVNLRDMLIDATPEKHDSIMLHMIQETVAKALGYSRTDEVDASRPLQELGIDSLTAVLIRNHLATLTGLALPANIVLLYSNLKSLSEFLLSLLLSDIGSSSSSSASGSEGSTPSTTASAASYVDMAAIRRGVLDPTFRFTNVDKDPTACSTAPETVFVTGSTGFVGAFMIHEFLKRGITVYCLVRADGLNQAQERMIEALNHYSLWKPEYEPLLNPVVGNLSQPLLGLDEVVFEDLASRVDAILHSGALVDWMRPLEEYVGPNILGTHEILRLASYGRAKAVHFISTISTLPIHVGYGLTEHDGEYGYGTSKYLAERMIGAARFRGAKASSYRLPFVAASATNGHFRLDRGDFLNNLISGSLDLGVFPSLNADLSTVLPVDYLCNTIATIMTEDQQRVGEDYDFVNSQAPTFDEFFKVMGVVSGGKETIPFTQWHRRALEYATAHPKSSLARITTIIDGYTDETAGALMKGNPVGKHVFGRDVYPAPSLDEEYIRKYLDCINAAKAKLQAENVQP</sequence>
<proteinExistence type="predicted"/>
<dbReference type="EMBL" id="JAPDGR010002502">
    <property type="protein sequence ID" value="KAJ2975482.1"/>
    <property type="molecule type" value="Genomic_DNA"/>
</dbReference>
<gene>
    <name evidence="1" type="ORF">NUW58_g8343</name>
</gene>
<name>A0ACC1N9B7_9PEZI</name>
<dbReference type="Proteomes" id="UP001143856">
    <property type="component" value="Unassembled WGS sequence"/>
</dbReference>
<reference evidence="1" key="1">
    <citation type="submission" date="2022-10" db="EMBL/GenBank/DDBJ databases">
        <title>Genome Sequence of Xylaria curta.</title>
        <authorList>
            <person name="Buettner E."/>
        </authorList>
    </citation>
    <scope>NUCLEOTIDE SEQUENCE</scope>
    <source>
        <strain evidence="1">Babe10</strain>
    </source>
</reference>
<evidence type="ECO:0000313" key="1">
    <source>
        <dbReference type="EMBL" id="KAJ2975482.1"/>
    </source>
</evidence>
<evidence type="ECO:0000313" key="2">
    <source>
        <dbReference type="Proteomes" id="UP001143856"/>
    </source>
</evidence>
<comment type="caution">
    <text evidence="1">The sequence shown here is derived from an EMBL/GenBank/DDBJ whole genome shotgun (WGS) entry which is preliminary data.</text>
</comment>
<organism evidence="1 2">
    <name type="scientific">Xylaria curta</name>
    <dbReference type="NCBI Taxonomy" id="42375"/>
    <lineage>
        <taxon>Eukaryota</taxon>
        <taxon>Fungi</taxon>
        <taxon>Dikarya</taxon>
        <taxon>Ascomycota</taxon>
        <taxon>Pezizomycotina</taxon>
        <taxon>Sordariomycetes</taxon>
        <taxon>Xylariomycetidae</taxon>
        <taxon>Xylariales</taxon>
        <taxon>Xylariaceae</taxon>
        <taxon>Xylaria</taxon>
    </lineage>
</organism>
<keyword evidence="2" id="KW-1185">Reference proteome</keyword>
<accession>A0ACC1N9B7</accession>